<dbReference type="EMBL" id="CP021376">
    <property type="protein sequence ID" value="ART80129.1"/>
    <property type="molecule type" value="Genomic_DNA"/>
</dbReference>
<comment type="cofactor">
    <cofactor evidence="3">
        <name>pyridoxal 5'-phosphate</name>
        <dbReference type="ChEBI" id="CHEBI:597326"/>
    </cofactor>
</comment>
<dbReference type="Proteomes" id="UP000243793">
    <property type="component" value="Chromosome"/>
</dbReference>
<comment type="similarity">
    <text evidence="2 4">Belongs to the pyridoxal phosphate-binding protein YggS/PROSC family.</text>
</comment>
<dbReference type="PIRSF" id="PIRSF004848">
    <property type="entry name" value="YBL036c_PLPDEIII"/>
    <property type="match status" value="1"/>
</dbReference>
<organism evidence="6 7">
    <name type="scientific">Oceanisphaera avium</name>
    <dbReference type="NCBI Taxonomy" id="1903694"/>
    <lineage>
        <taxon>Bacteria</taxon>
        <taxon>Pseudomonadati</taxon>
        <taxon>Pseudomonadota</taxon>
        <taxon>Gammaproteobacteria</taxon>
        <taxon>Aeromonadales</taxon>
        <taxon>Aeromonadaceae</taxon>
        <taxon>Oceanisphaera</taxon>
    </lineage>
</organism>
<dbReference type="SUPFAM" id="SSF51419">
    <property type="entry name" value="PLP-binding barrel"/>
    <property type="match status" value="1"/>
</dbReference>
<sequence length="230" mass="25365">MKTILQQLQQVHDRIAAAAHACDRLPEQVHLLAVSKTKPIAAIEAAYQGGQRQFGENYVQEAIEKIQALSATHLDIEWHLIGPLQSNKTKVVAEYFAWVQTLDRLKIAERLSQQRPAHLAPLQVCLQVNISREANKSGILPEEVAALADKVAQLPQLNLRGLMAIPEATEDTEKLKSQLLELQQLFDRMAQIYSSLDTLSVGMSNDLEIAVACGSTLVRVGTAIFGTRPT</sequence>
<accession>A0A1Y0CXV6</accession>
<feature type="domain" description="Alanine racemase N-terminal" evidence="5">
    <location>
        <begin position="23"/>
        <end position="229"/>
    </location>
</feature>
<evidence type="ECO:0000259" key="5">
    <source>
        <dbReference type="Pfam" id="PF01168"/>
    </source>
</evidence>
<feature type="modified residue" description="N6-(pyridoxal phosphate)lysine" evidence="2 3">
    <location>
        <position position="36"/>
    </location>
</feature>
<dbReference type="InterPro" id="IPR029066">
    <property type="entry name" value="PLP-binding_barrel"/>
</dbReference>
<protein>
    <recommendedName>
        <fullName evidence="2">Pyridoxal phosphate homeostasis protein</fullName>
        <shortName evidence="2">PLP homeostasis protein</shortName>
    </recommendedName>
</protein>
<dbReference type="HAMAP" id="MF_02087">
    <property type="entry name" value="PLP_homeostasis"/>
    <property type="match status" value="1"/>
</dbReference>
<dbReference type="KEGG" id="ocm:CBP12_08200"/>
<keyword evidence="7" id="KW-1185">Reference proteome</keyword>
<dbReference type="PANTHER" id="PTHR10146">
    <property type="entry name" value="PROLINE SYNTHETASE CO-TRANSCRIBED BACTERIAL HOMOLOG PROTEIN"/>
    <property type="match status" value="1"/>
</dbReference>
<evidence type="ECO:0000256" key="4">
    <source>
        <dbReference type="RuleBase" id="RU004514"/>
    </source>
</evidence>
<evidence type="ECO:0000256" key="3">
    <source>
        <dbReference type="PIRSR" id="PIRSR004848-1"/>
    </source>
</evidence>
<dbReference type="FunFam" id="3.20.20.10:FF:000018">
    <property type="entry name" value="Pyridoxal phosphate homeostasis protein"/>
    <property type="match status" value="1"/>
</dbReference>
<gene>
    <name evidence="6" type="ORF">CBP12_08200</name>
</gene>
<dbReference type="Gene3D" id="3.20.20.10">
    <property type="entry name" value="Alanine racemase"/>
    <property type="match status" value="1"/>
</dbReference>
<dbReference type="OrthoDB" id="9804072at2"/>
<dbReference type="AlphaFoldDB" id="A0A1Y0CXV6"/>
<dbReference type="Pfam" id="PF01168">
    <property type="entry name" value="Ala_racemase_N"/>
    <property type="match status" value="1"/>
</dbReference>
<reference evidence="7" key="1">
    <citation type="submission" date="2017-05" db="EMBL/GenBank/DDBJ databases">
        <authorList>
            <person name="Sung H."/>
        </authorList>
    </citation>
    <scope>NUCLEOTIDE SEQUENCE [LARGE SCALE GENOMIC DNA]</scope>
    <source>
        <strain evidence="7">AMac2203</strain>
    </source>
</reference>
<proteinExistence type="inferred from homology"/>
<evidence type="ECO:0000313" key="6">
    <source>
        <dbReference type="EMBL" id="ART80129.1"/>
    </source>
</evidence>
<evidence type="ECO:0000256" key="1">
    <source>
        <dbReference type="ARBA" id="ARBA00022898"/>
    </source>
</evidence>
<dbReference type="CDD" id="cd06824">
    <property type="entry name" value="PLPDE_III_Yggs_like"/>
    <property type="match status" value="1"/>
</dbReference>
<keyword evidence="1 2" id="KW-0663">Pyridoxal phosphate</keyword>
<dbReference type="InterPro" id="IPR001608">
    <property type="entry name" value="Ala_racemase_N"/>
</dbReference>
<dbReference type="PANTHER" id="PTHR10146:SF14">
    <property type="entry name" value="PYRIDOXAL PHOSPHATE HOMEOSTASIS PROTEIN"/>
    <property type="match status" value="1"/>
</dbReference>
<evidence type="ECO:0000313" key="7">
    <source>
        <dbReference type="Proteomes" id="UP000243793"/>
    </source>
</evidence>
<dbReference type="RefSeq" id="WP_086963997.1">
    <property type="nucleotide sequence ID" value="NZ_CP021376.1"/>
</dbReference>
<dbReference type="InterPro" id="IPR011078">
    <property type="entry name" value="PyrdxlP_homeostasis"/>
</dbReference>
<evidence type="ECO:0000256" key="2">
    <source>
        <dbReference type="HAMAP-Rule" id="MF_02087"/>
    </source>
</evidence>
<name>A0A1Y0CXV6_9GAMM</name>
<comment type="function">
    <text evidence="2">Pyridoxal 5'-phosphate (PLP)-binding protein, which is involved in PLP homeostasis.</text>
</comment>
<dbReference type="GO" id="GO:0030170">
    <property type="term" value="F:pyridoxal phosphate binding"/>
    <property type="evidence" value="ECO:0007669"/>
    <property type="project" value="UniProtKB-UniRule"/>
</dbReference>
<dbReference type="NCBIfam" id="TIGR00044">
    <property type="entry name" value="YggS family pyridoxal phosphate-dependent enzyme"/>
    <property type="match status" value="1"/>
</dbReference>